<accession>A0ABZ0U9Q6</accession>
<sequence length="279" mass="31297">MKRNRIKLLVSLSAVLCIFLIGGTIAYFSDRESVGNVFAMGTYNGELNEVFAPPENWQPGVKTEKKVKISNTGTVDFVAAARFDENCIRRDDVISRQYNSEDGTFTDVTVARAGEELPVVFTDEEGILQEVGVKQFGSQVVFYEENTDPADYAGKWVGFRDVTDRKHVVCYFLYAGIISAKEDSPYILESVTMNPLLESTVSRSHQILYYDKEAQQNVQSFSYDVSEYGYDSAHYSIHIQSKTVQATREAIAGELAEDNEMVPAKFTDLLKYVQGLCSK</sequence>
<organism evidence="1 2">
    <name type="scientific">Blautia producta</name>
    <dbReference type="NCBI Taxonomy" id="33035"/>
    <lineage>
        <taxon>Bacteria</taxon>
        <taxon>Bacillati</taxon>
        <taxon>Bacillota</taxon>
        <taxon>Clostridia</taxon>
        <taxon>Lachnospirales</taxon>
        <taxon>Lachnospiraceae</taxon>
        <taxon>Blautia</taxon>
    </lineage>
</organism>
<protein>
    <recommendedName>
        <fullName evidence="3">Alternate signal-mediated exported protein</fullName>
    </recommendedName>
</protein>
<dbReference type="InterPro" id="IPR024008">
    <property type="entry name" value="BsaA"/>
</dbReference>
<dbReference type="InterPro" id="IPR022121">
    <property type="entry name" value="Peptidase_M73_camelysin"/>
</dbReference>
<name>A0ABZ0U9Q6_9FIRM</name>
<dbReference type="NCBIfam" id="TIGR04090">
    <property type="entry name" value="exp_by_SipW_IV"/>
    <property type="match status" value="1"/>
</dbReference>
<dbReference type="NCBIfam" id="TIGR04088">
    <property type="entry name" value="cognate_SipW"/>
    <property type="match status" value="1"/>
</dbReference>
<evidence type="ECO:0008006" key="3">
    <source>
        <dbReference type="Google" id="ProtNLM"/>
    </source>
</evidence>
<dbReference type="EMBL" id="CP136422">
    <property type="protein sequence ID" value="WPX71991.1"/>
    <property type="molecule type" value="Genomic_DNA"/>
</dbReference>
<keyword evidence="2" id="KW-1185">Reference proteome</keyword>
<evidence type="ECO:0000313" key="1">
    <source>
        <dbReference type="EMBL" id="WPX71991.1"/>
    </source>
</evidence>
<dbReference type="Proteomes" id="UP001325248">
    <property type="component" value="Chromosome"/>
</dbReference>
<gene>
    <name evidence="1" type="ORF">BLCOC_03150</name>
</gene>
<dbReference type="Pfam" id="PF12389">
    <property type="entry name" value="Peptidase_M73"/>
    <property type="match status" value="1"/>
</dbReference>
<reference evidence="1" key="1">
    <citation type="submission" date="2023-10" db="EMBL/GenBank/DDBJ databases">
        <title>Genome sequence of Blautia coccoides DSM 935.</title>
        <authorList>
            <person name="Boeer T."/>
            <person name="Bengelsdorf F.R."/>
            <person name="Daniel R."/>
            <person name="Poehlein A."/>
        </authorList>
    </citation>
    <scope>NUCLEOTIDE SEQUENCE [LARGE SCALE GENOMIC DNA]</scope>
    <source>
        <strain evidence="1">DSM 935</strain>
    </source>
</reference>
<dbReference type="InterPro" id="IPR023833">
    <property type="entry name" value="Signal_pept_SipW-depend-type"/>
</dbReference>
<proteinExistence type="predicted"/>
<evidence type="ECO:0000313" key="2">
    <source>
        <dbReference type="Proteomes" id="UP001325248"/>
    </source>
</evidence>